<evidence type="ECO:0000256" key="4">
    <source>
        <dbReference type="SAM" id="MobiDB-lite"/>
    </source>
</evidence>
<dbReference type="InterPro" id="IPR011344">
    <property type="entry name" value="ssDNA-bd"/>
</dbReference>
<comment type="caution">
    <text evidence="2">Lacks conserved residue(s) required for the propagation of feature annotation.</text>
</comment>
<dbReference type="AlphaFoldDB" id="A0A926DZZ1"/>
<dbReference type="RefSeq" id="WP_249283316.1">
    <property type="nucleotide sequence ID" value="NZ_JACRST010000016.1"/>
</dbReference>
<dbReference type="PROSITE" id="PS50935">
    <property type="entry name" value="SSB"/>
    <property type="match status" value="1"/>
</dbReference>
<name>A0A926DZZ1_9FIRM</name>
<evidence type="ECO:0000313" key="6">
    <source>
        <dbReference type="Proteomes" id="UP000653127"/>
    </source>
</evidence>
<evidence type="ECO:0000256" key="3">
    <source>
        <dbReference type="PIRNR" id="PIRNR002070"/>
    </source>
</evidence>
<comment type="subunit">
    <text evidence="2">Homotetramer.</text>
</comment>
<proteinExistence type="inferred from homology"/>
<feature type="compositionally biased region" description="Acidic residues" evidence="4">
    <location>
        <begin position="121"/>
        <end position="134"/>
    </location>
</feature>
<gene>
    <name evidence="5" type="ORF">H8711_09925</name>
</gene>
<organism evidence="5 6">
    <name type="scientific">Ligaoa zhengdingensis</name>
    <dbReference type="NCBI Taxonomy" id="2763658"/>
    <lineage>
        <taxon>Bacteria</taxon>
        <taxon>Bacillati</taxon>
        <taxon>Bacillota</taxon>
        <taxon>Clostridia</taxon>
        <taxon>Eubacteriales</taxon>
        <taxon>Oscillospiraceae</taxon>
        <taxon>Ligaoa</taxon>
    </lineage>
</organism>
<evidence type="ECO:0000313" key="5">
    <source>
        <dbReference type="EMBL" id="MBC8547241.1"/>
    </source>
</evidence>
<evidence type="ECO:0000256" key="1">
    <source>
        <dbReference type="ARBA" id="ARBA00023125"/>
    </source>
</evidence>
<dbReference type="Pfam" id="PF00436">
    <property type="entry name" value="SSB"/>
    <property type="match status" value="1"/>
</dbReference>
<dbReference type="EMBL" id="JACRST010000016">
    <property type="protein sequence ID" value="MBC8547241.1"/>
    <property type="molecule type" value="Genomic_DNA"/>
</dbReference>
<dbReference type="GO" id="GO:0003697">
    <property type="term" value="F:single-stranded DNA binding"/>
    <property type="evidence" value="ECO:0007669"/>
    <property type="project" value="UniProtKB-UniRule"/>
</dbReference>
<comment type="caution">
    <text evidence="5">The sequence shown here is derived from an EMBL/GenBank/DDBJ whole genome shotgun (WGS) entry which is preliminary data.</text>
</comment>
<dbReference type="GO" id="GO:0006260">
    <property type="term" value="P:DNA replication"/>
    <property type="evidence" value="ECO:0007669"/>
    <property type="project" value="InterPro"/>
</dbReference>
<dbReference type="NCBIfam" id="TIGR00621">
    <property type="entry name" value="ssb"/>
    <property type="match status" value="1"/>
</dbReference>
<keyword evidence="1 2" id="KW-0238">DNA-binding</keyword>
<dbReference type="SUPFAM" id="SSF50249">
    <property type="entry name" value="Nucleic acid-binding proteins"/>
    <property type="match status" value="1"/>
</dbReference>
<evidence type="ECO:0000256" key="2">
    <source>
        <dbReference type="HAMAP-Rule" id="MF_00984"/>
    </source>
</evidence>
<dbReference type="PIRSF" id="PIRSF002070">
    <property type="entry name" value="SSB"/>
    <property type="match status" value="1"/>
</dbReference>
<sequence length="134" mass="15357">MNRVILLGRLARDPELRQTVNNVAVASFAVAVNRSYQKEKEQLADFIECVAWRGTAEFVARYFAKGDPIALEGRLQVRSYEDKQGNKRRAYEVICENVEFTGSRERRQTDDAPQEQTYDASDFEEVDSDGDLPF</sequence>
<feature type="region of interest" description="Disordered" evidence="4">
    <location>
        <begin position="102"/>
        <end position="134"/>
    </location>
</feature>
<protein>
    <recommendedName>
        <fullName evidence="2 3">Single-stranded DNA-binding protein</fullName>
        <shortName evidence="2">SSB</shortName>
    </recommendedName>
</protein>
<keyword evidence="6" id="KW-1185">Reference proteome</keyword>
<dbReference type="PANTHER" id="PTHR10302:SF27">
    <property type="entry name" value="SINGLE-STRANDED DNA-BINDING PROTEIN"/>
    <property type="match status" value="1"/>
</dbReference>
<dbReference type="CDD" id="cd04496">
    <property type="entry name" value="SSB_OBF"/>
    <property type="match status" value="1"/>
</dbReference>
<dbReference type="GO" id="GO:0009295">
    <property type="term" value="C:nucleoid"/>
    <property type="evidence" value="ECO:0007669"/>
    <property type="project" value="TreeGrafter"/>
</dbReference>
<dbReference type="PANTHER" id="PTHR10302">
    <property type="entry name" value="SINGLE-STRANDED DNA-BINDING PROTEIN"/>
    <property type="match status" value="1"/>
</dbReference>
<reference evidence="5" key="1">
    <citation type="submission" date="2020-08" db="EMBL/GenBank/DDBJ databases">
        <title>Genome public.</title>
        <authorList>
            <person name="Liu C."/>
            <person name="Sun Q."/>
        </authorList>
    </citation>
    <scope>NUCLEOTIDE SEQUENCE</scope>
    <source>
        <strain evidence="5">NSJ-31</strain>
    </source>
</reference>
<dbReference type="InterPro" id="IPR000424">
    <property type="entry name" value="Primosome_PriB/ssb"/>
</dbReference>
<dbReference type="HAMAP" id="MF_00984">
    <property type="entry name" value="SSB"/>
    <property type="match status" value="1"/>
</dbReference>
<dbReference type="InterPro" id="IPR012340">
    <property type="entry name" value="NA-bd_OB-fold"/>
</dbReference>
<dbReference type="Proteomes" id="UP000653127">
    <property type="component" value="Unassembled WGS sequence"/>
</dbReference>
<accession>A0A926DZZ1</accession>
<dbReference type="Gene3D" id="2.40.50.140">
    <property type="entry name" value="Nucleic acid-binding proteins"/>
    <property type="match status" value="1"/>
</dbReference>